<reference evidence="2" key="2">
    <citation type="submission" date="2023-07" db="EMBL/GenBank/DDBJ databases">
        <authorList>
            <consortium name="Lawrence Berkeley National Laboratory"/>
            <person name="Haridas S."/>
            <person name="Hensen N."/>
            <person name="Bonometti L."/>
            <person name="Westerberg I."/>
            <person name="Brannstrom I.O."/>
            <person name="Guillou S."/>
            <person name="Cros-Aarteil S."/>
            <person name="Calhoun S."/>
            <person name="Kuo A."/>
            <person name="Mondo S."/>
            <person name="Pangilinan J."/>
            <person name="Riley R."/>
            <person name="LaButti K."/>
            <person name="Andreopoulos B."/>
            <person name="Lipzen A."/>
            <person name="Chen C."/>
            <person name="Yanf M."/>
            <person name="Daum C."/>
            <person name="Ng V."/>
            <person name="Clum A."/>
            <person name="Steindorff A."/>
            <person name="Ohm R."/>
            <person name="Martin F."/>
            <person name="Silar P."/>
            <person name="Natvig D."/>
            <person name="Lalanne C."/>
            <person name="Gautier V."/>
            <person name="Ament-velasquez S.L."/>
            <person name="Kruys A."/>
            <person name="Hutchinson M.I."/>
            <person name="Powell A.J."/>
            <person name="Barry K."/>
            <person name="Miller A.N."/>
            <person name="Grigoriev I.V."/>
            <person name="Debuchy R."/>
            <person name="Gladieux P."/>
            <person name="Thoren M.H."/>
            <person name="Johannesson H."/>
        </authorList>
    </citation>
    <scope>NUCLEOTIDE SEQUENCE</scope>
    <source>
        <strain evidence="2">FGSC 1904</strain>
    </source>
</reference>
<feature type="region of interest" description="Disordered" evidence="1">
    <location>
        <begin position="113"/>
        <end position="144"/>
    </location>
</feature>
<dbReference type="PANTHER" id="PTHR24148:SF73">
    <property type="entry name" value="HET DOMAIN PROTEIN (AFU_ORTHOLOGUE AFUA_8G01020)"/>
    <property type="match status" value="1"/>
</dbReference>
<gene>
    <name evidence="2" type="ORF">B0T20DRAFT_399208</name>
</gene>
<dbReference type="Proteomes" id="UP001281003">
    <property type="component" value="Unassembled WGS sequence"/>
</dbReference>
<organism evidence="2 3">
    <name type="scientific">Sordaria brevicollis</name>
    <dbReference type="NCBI Taxonomy" id="83679"/>
    <lineage>
        <taxon>Eukaryota</taxon>
        <taxon>Fungi</taxon>
        <taxon>Dikarya</taxon>
        <taxon>Ascomycota</taxon>
        <taxon>Pezizomycotina</taxon>
        <taxon>Sordariomycetes</taxon>
        <taxon>Sordariomycetidae</taxon>
        <taxon>Sordariales</taxon>
        <taxon>Sordariaceae</taxon>
        <taxon>Sordaria</taxon>
    </lineage>
</organism>
<dbReference type="PANTHER" id="PTHR24148">
    <property type="entry name" value="ANKYRIN REPEAT DOMAIN-CONTAINING PROTEIN 39 HOMOLOG-RELATED"/>
    <property type="match status" value="1"/>
</dbReference>
<protein>
    <submittedName>
        <fullName evidence="2">Uncharacterized protein</fullName>
    </submittedName>
</protein>
<comment type="caution">
    <text evidence="2">The sequence shown here is derived from an EMBL/GenBank/DDBJ whole genome shotgun (WGS) entry which is preliminary data.</text>
</comment>
<dbReference type="EMBL" id="JAUTDP010000001">
    <property type="protein sequence ID" value="KAK3402811.1"/>
    <property type="molecule type" value="Genomic_DNA"/>
</dbReference>
<dbReference type="InterPro" id="IPR052895">
    <property type="entry name" value="HetReg/Transcr_Mod"/>
</dbReference>
<name>A0AAE0PMJ2_SORBR</name>
<proteinExistence type="predicted"/>
<evidence type="ECO:0000313" key="3">
    <source>
        <dbReference type="Proteomes" id="UP001281003"/>
    </source>
</evidence>
<evidence type="ECO:0000313" key="2">
    <source>
        <dbReference type="EMBL" id="KAK3402811.1"/>
    </source>
</evidence>
<feature type="region of interest" description="Disordered" evidence="1">
    <location>
        <begin position="219"/>
        <end position="250"/>
    </location>
</feature>
<evidence type="ECO:0000256" key="1">
    <source>
        <dbReference type="SAM" id="MobiDB-lite"/>
    </source>
</evidence>
<reference evidence="2" key="1">
    <citation type="journal article" date="2023" name="Mol. Phylogenet. Evol.">
        <title>Genome-scale phylogeny and comparative genomics of the fungal order Sordariales.</title>
        <authorList>
            <person name="Hensen N."/>
            <person name="Bonometti L."/>
            <person name="Westerberg I."/>
            <person name="Brannstrom I.O."/>
            <person name="Guillou S."/>
            <person name="Cros-Aarteil S."/>
            <person name="Calhoun S."/>
            <person name="Haridas S."/>
            <person name="Kuo A."/>
            <person name="Mondo S."/>
            <person name="Pangilinan J."/>
            <person name="Riley R."/>
            <person name="LaButti K."/>
            <person name="Andreopoulos B."/>
            <person name="Lipzen A."/>
            <person name="Chen C."/>
            <person name="Yan M."/>
            <person name="Daum C."/>
            <person name="Ng V."/>
            <person name="Clum A."/>
            <person name="Steindorff A."/>
            <person name="Ohm R.A."/>
            <person name="Martin F."/>
            <person name="Silar P."/>
            <person name="Natvig D.O."/>
            <person name="Lalanne C."/>
            <person name="Gautier V."/>
            <person name="Ament-Velasquez S.L."/>
            <person name="Kruys A."/>
            <person name="Hutchinson M.I."/>
            <person name="Powell A.J."/>
            <person name="Barry K."/>
            <person name="Miller A.N."/>
            <person name="Grigoriev I.V."/>
            <person name="Debuchy R."/>
            <person name="Gladieux P."/>
            <person name="Hiltunen Thoren M."/>
            <person name="Johannesson H."/>
        </authorList>
    </citation>
    <scope>NUCLEOTIDE SEQUENCE</scope>
    <source>
        <strain evidence="2">FGSC 1904</strain>
    </source>
</reference>
<keyword evidence="3" id="KW-1185">Reference proteome</keyword>
<feature type="region of interest" description="Disordered" evidence="1">
    <location>
        <begin position="31"/>
        <end position="51"/>
    </location>
</feature>
<dbReference type="Pfam" id="PF26639">
    <property type="entry name" value="Het-6_barrel"/>
    <property type="match status" value="2"/>
</dbReference>
<accession>A0AAE0PMJ2</accession>
<feature type="compositionally biased region" description="Basic and acidic residues" evidence="1">
    <location>
        <begin position="113"/>
        <end position="127"/>
    </location>
</feature>
<sequence>MQWRAAWGLKCYHRYILDYLSIIQDMRRRSAEKMTSPDEDEIYRNKSDPTRRNQAIWRVPIGDCYTNGPGNRGRAKPEDVRPVFAELIDHCKFCCEKDEELRELRREWKEQQQDQKQKREEQQKEQDEQNNNETKTEPQPELDPETQNFLADRWDELQSKGSYLDNMIHMDKMRPYLTEKKGYIGMAPAHAQPGDVVVLLCGDSIPYVLRPVVSVSRSAATGAGVGGGGGGDGDEEGNEENREEKEEEIDGKKYYTFVGEAYCDGIMDGELEGRLETERENFYLV</sequence>
<dbReference type="AlphaFoldDB" id="A0AAE0PMJ2"/>